<evidence type="ECO:0000256" key="2">
    <source>
        <dbReference type="ARBA" id="ARBA00022525"/>
    </source>
</evidence>
<sequence>MKVLLCILLGALPAFAFPTPEAGVPPECIDPTFACQDLQSAKLCRVVSTCIHDVWETMSVPDSNDEICDICKEMVKEARDQLLSNMTQEEIKEVFEGSCKLLPIKLVADACIKVVDEIIPQLVEMLASRMDPTMVCTVSGMCFPSKSDMEVEKHILKFVRDYLLMQKADQCSECTQMMTDVQTFMKSSTEAQCKDYVEKLCHEKMPSYLCNIVLNSYFDEIYKFILNTQPSKMCSSVGICPQKCELKEQVVAKVEDELTCEFCEHLLQHVKDLITTNTTLEEFKTALLNFCKKTGKYADKCTNIVNDYYDMIFTYIKQLDTRGMCTLMGLCNSTGCAQLPLVKIVPDREAHRRIPLIKLQPARPVFRPQPLVRLIPAEMLSKKQMKDSNDVFQLPLDRLTHPLPVFERDTECALCRAFTFYLEKDLAGDNSKTGVRQAIDGVCEKWMVEYPDHCKYLVKTYSLKMRMAIAKGIGFDGLCSEVKACPLEDNKKNELNVKVIPKVEESPFCDLCKDAMNEVEKVLGDPATKQKMKDSLDQVCNFLPKSFRDDCVSFVNQNIDALIDILEQELQPDQICPALKLCGSQKMIGVPPRVKDLECDVCKDVVSSFRQKLQDPASKEIIQTFLEEGCLRLPSSVATECKTFVDANIDTLMKMIVEEMDPQKVCSILNICPASVRVEQPRAQVRDAECDLCKEVVGKVEDMVKDKKTEQDEIKAALDKVCSYLPSSLSAKCESFVNQYTDMIVTLLLQELDPQAVCAELGLCSASVLLEQPKDSVKDVECSLCKEVIGKVEDMIKDKKTEDEIKAALDKVCSYLPSSLSGKCVSFVNLYTDMIVTLLMQELDPQMVCTQLGLCPASVLLEQPKGTVKDVECDLCKEVIGKVEDMVKDQKTEDEIKAALDKVCSYLPSSLSGKCVNFVNQYTDLIVTLLMQELDPQEVCAQLGLCPAQIKEEKSKDLKDLECDLCKDVVEKIEEIVKDKKTEDEIKKALETVCSYLPSSLATKCEKFVNQYTDLLIAFISQDMSPGLVCAAVQICPKEPGLLQWKSKVADVECEGCQYALHFVQNELMNNDTEVKVKGYLKRLCNFLPKTLSGNCEAFVDEYGDSLLVIIAQEIDPSVVCYKAGLCSSKTTIPQLVPDVVIPNLSHFQVDECSVCTTVVDYMDKLLEEDDVDKEITRLVEKVCVVVPASYRDKCSSMLEAYGPYILQMIGQVANSKELCQDIDLCARQAGHVHLIGGAKCTFGPSYWCHSPAHAAACKAESYCQNKVWSN</sequence>
<evidence type="ECO:0000256" key="1">
    <source>
        <dbReference type="ARBA" id="ARBA00004613"/>
    </source>
</evidence>
<evidence type="ECO:0000256" key="6">
    <source>
        <dbReference type="ARBA" id="ARBA00023180"/>
    </source>
</evidence>
<protein>
    <recommendedName>
        <fullName evidence="12">Proactivator polypeptide</fullName>
    </recommendedName>
</protein>
<dbReference type="InterPro" id="IPR011001">
    <property type="entry name" value="Saposin-like"/>
</dbReference>
<feature type="domain" description="Saposin B-type" evidence="8">
    <location>
        <begin position="64"/>
        <end position="146"/>
    </location>
</feature>
<evidence type="ECO:0000313" key="11">
    <source>
        <dbReference type="Proteomes" id="UP001497382"/>
    </source>
</evidence>
<dbReference type="SMART" id="SM00162">
    <property type="entry name" value="SAPA"/>
    <property type="match status" value="2"/>
</dbReference>
<feature type="domain" description="Saposin B-type" evidence="8">
    <location>
        <begin position="408"/>
        <end position="489"/>
    </location>
</feature>
<dbReference type="GO" id="GO:0005576">
    <property type="term" value="C:extracellular region"/>
    <property type="evidence" value="ECO:0007669"/>
    <property type="project" value="UniProtKB-SubCell"/>
</dbReference>
<dbReference type="AlphaFoldDB" id="A0AAV2BMQ0"/>
<gene>
    <name evidence="10" type="ORF">LARSCL_LOCUS20357</name>
</gene>
<feature type="domain" description="Saposin B-type" evidence="8">
    <location>
        <begin position="959"/>
        <end position="1040"/>
    </location>
</feature>
<evidence type="ECO:0000256" key="5">
    <source>
        <dbReference type="ARBA" id="ARBA00023157"/>
    </source>
</evidence>
<dbReference type="Pfam" id="PF03489">
    <property type="entry name" value="SapB_2"/>
    <property type="match status" value="10"/>
</dbReference>
<dbReference type="PROSITE" id="PS51110">
    <property type="entry name" value="SAP_A"/>
    <property type="match status" value="2"/>
</dbReference>
<name>A0AAV2BMQ0_9ARAC</name>
<feature type="signal peptide" evidence="7">
    <location>
        <begin position="1"/>
        <end position="16"/>
    </location>
</feature>
<evidence type="ECO:0000256" key="7">
    <source>
        <dbReference type="SAM" id="SignalP"/>
    </source>
</evidence>
<feature type="domain" description="Saposin B-type" evidence="8">
    <location>
        <begin position="1149"/>
        <end position="1230"/>
    </location>
</feature>
<dbReference type="Pfam" id="PF05184">
    <property type="entry name" value="SapB_1"/>
    <property type="match status" value="8"/>
</dbReference>
<dbReference type="InterPro" id="IPR008138">
    <property type="entry name" value="SapB_2"/>
</dbReference>
<dbReference type="Proteomes" id="UP001497382">
    <property type="component" value="Unassembled WGS sequence"/>
</dbReference>
<reference evidence="10 11" key="1">
    <citation type="submission" date="2024-04" db="EMBL/GenBank/DDBJ databases">
        <authorList>
            <person name="Rising A."/>
            <person name="Reimegard J."/>
            <person name="Sonavane S."/>
            <person name="Akerstrom W."/>
            <person name="Nylinder S."/>
            <person name="Hedman E."/>
            <person name="Kallberg Y."/>
        </authorList>
    </citation>
    <scope>NUCLEOTIDE SEQUENCE [LARGE SCALE GENOMIC DNA]</scope>
</reference>
<dbReference type="GO" id="GO:0006629">
    <property type="term" value="P:lipid metabolic process"/>
    <property type="evidence" value="ECO:0007669"/>
    <property type="project" value="InterPro"/>
</dbReference>
<evidence type="ECO:0000313" key="10">
    <source>
        <dbReference type="EMBL" id="CAL1297535.1"/>
    </source>
</evidence>
<keyword evidence="11" id="KW-1185">Reference proteome</keyword>
<dbReference type="SUPFAM" id="SSF47862">
    <property type="entry name" value="Saposin"/>
    <property type="match status" value="12"/>
</dbReference>
<keyword evidence="2" id="KW-0964">Secreted</keyword>
<comment type="caution">
    <text evidence="10">The sequence shown here is derived from an EMBL/GenBank/DDBJ whole genome shotgun (WGS) entry which is preliminary data.</text>
</comment>
<dbReference type="GO" id="GO:0005737">
    <property type="term" value="C:cytoplasm"/>
    <property type="evidence" value="ECO:0007669"/>
    <property type="project" value="UniProtKB-ARBA"/>
</dbReference>
<feature type="domain" description="Saposin B-type" evidence="8">
    <location>
        <begin position="778"/>
        <end position="859"/>
    </location>
</feature>
<evidence type="ECO:0000259" key="8">
    <source>
        <dbReference type="PROSITE" id="PS50015"/>
    </source>
</evidence>
<organism evidence="10 11">
    <name type="scientific">Larinioides sclopetarius</name>
    <dbReference type="NCBI Taxonomy" id="280406"/>
    <lineage>
        <taxon>Eukaryota</taxon>
        <taxon>Metazoa</taxon>
        <taxon>Ecdysozoa</taxon>
        <taxon>Arthropoda</taxon>
        <taxon>Chelicerata</taxon>
        <taxon>Arachnida</taxon>
        <taxon>Araneae</taxon>
        <taxon>Araneomorphae</taxon>
        <taxon>Entelegynae</taxon>
        <taxon>Araneoidea</taxon>
        <taxon>Araneidae</taxon>
        <taxon>Larinioides</taxon>
    </lineage>
</organism>
<dbReference type="InterPro" id="IPR051428">
    <property type="entry name" value="Sphingo_Act-Surfact_Prot"/>
</dbReference>
<feature type="domain" description="Saposin B-type" evidence="8">
    <location>
        <begin position="167"/>
        <end position="244"/>
    </location>
</feature>
<dbReference type="EMBL" id="CAXIEN010000429">
    <property type="protein sequence ID" value="CAL1297535.1"/>
    <property type="molecule type" value="Genomic_DNA"/>
</dbReference>
<dbReference type="PANTHER" id="PTHR11480">
    <property type="entry name" value="SAPOSIN-RELATED"/>
    <property type="match status" value="1"/>
</dbReference>
<keyword evidence="4" id="KW-0677">Repeat</keyword>
<accession>A0AAV2BMQ0</accession>
<keyword evidence="6" id="KW-0325">Glycoprotein</keyword>
<feature type="domain" description="Saposin B-type" evidence="8">
    <location>
        <begin position="505"/>
        <end position="586"/>
    </location>
</feature>
<evidence type="ECO:0000259" key="9">
    <source>
        <dbReference type="PROSITE" id="PS51110"/>
    </source>
</evidence>
<evidence type="ECO:0000256" key="3">
    <source>
        <dbReference type="ARBA" id="ARBA00022729"/>
    </source>
</evidence>
<keyword evidence="3 7" id="KW-0732">Signal</keyword>
<dbReference type="PROSITE" id="PS50015">
    <property type="entry name" value="SAP_B"/>
    <property type="match status" value="12"/>
</dbReference>
<evidence type="ECO:0008006" key="12">
    <source>
        <dbReference type="Google" id="ProtNLM"/>
    </source>
</evidence>
<feature type="domain" description="Saposin B-type" evidence="8">
    <location>
        <begin position="595"/>
        <end position="676"/>
    </location>
</feature>
<dbReference type="InterPro" id="IPR003119">
    <property type="entry name" value="SAP_A"/>
</dbReference>
<feature type="domain" description="Saposin A-type" evidence="9">
    <location>
        <begin position="20"/>
        <end position="60"/>
    </location>
</feature>
<feature type="domain" description="Saposin B-type" evidence="8">
    <location>
        <begin position="869"/>
        <end position="950"/>
    </location>
</feature>
<dbReference type="SMART" id="SM00741">
    <property type="entry name" value="SapB"/>
    <property type="match status" value="12"/>
</dbReference>
<feature type="domain" description="Saposin B-type" evidence="8">
    <location>
        <begin position="686"/>
        <end position="768"/>
    </location>
</feature>
<feature type="chain" id="PRO_5043505931" description="Proactivator polypeptide" evidence="7">
    <location>
        <begin position="17"/>
        <end position="1271"/>
    </location>
</feature>
<dbReference type="Gene3D" id="1.10.225.10">
    <property type="entry name" value="Saposin-like"/>
    <property type="match status" value="12"/>
</dbReference>
<dbReference type="FunFam" id="1.10.225.10:FF:000002">
    <property type="entry name" value="prosaposin isoform X2"/>
    <property type="match status" value="8"/>
</dbReference>
<dbReference type="InterPro" id="IPR008139">
    <property type="entry name" value="SaposinB_dom"/>
</dbReference>
<feature type="domain" description="Saposin B-type" evidence="8">
    <location>
        <begin position="1050"/>
        <end position="1131"/>
    </location>
</feature>
<feature type="domain" description="Saposin B-type" evidence="8">
    <location>
        <begin position="256"/>
        <end position="335"/>
    </location>
</feature>
<dbReference type="InterPro" id="IPR007856">
    <property type="entry name" value="SapB_1"/>
</dbReference>
<proteinExistence type="predicted"/>
<evidence type="ECO:0000256" key="4">
    <source>
        <dbReference type="ARBA" id="ARBA00022737"/>
    </source>
</evidence>
<dbReference type="Pfam" id="PF02199">
    <property type="entry name" value="SapA"/>
    <property type="match status" value="1"/>
</dbReference>
<dbReference type="PANTHER" id="PTHR11480:SF3">
    <property type="entry name" value="BCDNA.GH08312"/>
    <property type="match status" value="1"/>
</dbReference>
<keyword evidence="5" id="KW-1015">Disulfide bond</keyword>
<feature type="domain" description="Saposin A-type" evidence="9">
    <location>
        <begin position="1234"/>
        <end position="1271"/>
    </location>
</feature>
<comment type="subcellular location">
    <subcellularLocation>
        <location evidence="1">Secreted</location>
    </subcellularLocation>
</comment>